<dbReference type="EC" id="2.7.1.17" evidence="9"/>
<evidence type="ECO:0000259" key="10">
    <source>
        <dbReference type="Pfam" id="PF00370"/>
    </source>
</evidence>
<reference evidence="12" key="1">
    <citation type="journal article" date="2015" name="PeerJ">
        <title>First genomic representation of candidate bacterial phylum KSB3 points to enhanced environmental sensing as a trigger of wastewater bulking.</title>
        <authorList>
            <person name="Sekiguchi Y."/>
            <person name="Ohashi A."/>
            <person name="Parks D.H."/>
            <person name="Yamauchi T."/>
            <person name="Tyson G.W."/>
            <person name="Hugenholtz P."/>
        </authorList>
    </citation>
    <scope>NUCLEOTIDE SEQUENCE [LARGE SCALE GENOMIC DNA]</scope>
</reference>
<comment type="similarity">
    <text evidence="1 8">Belongs to the FGGY kinase family.</text>
</comment>
<dbReference type="Pfam" id="PF02782">
    <property type="entry name" value="FGGY_C"/>
    <property type="match status" value="1"/>
</dbReference>
<feature type="domain" description="Carbohydrate kinase FGGY N-terminal" evidence="10">
    <location>
        <begin position="4"/>
        <end position="244"/>
    </location>
</feature>
<sequence length="509" mass="57302">MREYLLGIDVGTSSCKTIVIDTDGRVIASARYSYEITCPQYGWAEQNPEDWYQAFRQGLAEIFSKHPEIPKQISAIGVTGQMIGLTLLDKSAQIIRPAIIWMDQRCLPQVEYLKKHFEEPISRIALNPINMTYTLPKILWVKENEPEVWQKVYKFQLPKDYMRLRLTDVWAADYHDLSGTLLLDVTNLCWAEEIIDLVGVEREKLPELLPSWNIAGHVTHAAAGELGIPAGIPVVAGAGDQATENLAAGIISSDLLLTRLGTAGSSSTCTEFPLPDPKKIAPCYPHCIPGRWLAETADHTFGLCENWFRETFFSLERKEAQKQQTDFYHTMDALAENIPIGAEGLIFHPFNHGGPYWNPQLRGAFYGINLRHTKGHFFRAMLEGSVFCLKDSICLLEERIGKSVPDYSLVGGGSRSALWTQMICDIVQKDAHILKTADASLGAAMLAGLGTQIFASPEDAITHCVEREKEVYCKRENSKKYDILYELYQRVHDNLMQDSSFIQKTLERL</sequence>
<dbReference type="PANTHER" id="PTHR43095">
    <property type="entry name" value="SUGAR KINASE"/>
    <property type="match status" value="1"/>
</dbReference>
<evidence type="ECO:0000256" key="6">
    <source>
        <dbReference type="ARBA" id="ARBA00022840"/>
    </source>
</evidence>
<evidence type="ECO:0000256" key="1">
    <source>
        <dbReference type="ARBA" id="ARBA00009156"/>
    </source>
</evidence>
<organism evidence="12">
    <name type="scientific">Vecturithrix granuli</name>
    <dbReference type="NCBI Taxonomy" id="1499967"/>
    <lineage>
        <taxon>Bacteria</taxon>
        <taxon>Candidatus Moduliflexota</taxon>
        <taxon>Candidatus Vecturitrichia</taxon>
        <taxon>Candidatus Vecturitrichales</taxon>
        <taxon>Candidatus Vecturitrichaceae</taxon>
        <taxon>Candidatus Vecturithrix</taxon>
    </lineage>
</organism>
<dbReference type="Pfam" id="PF00370">
    <property type="entry name" value="FGGY_N"/>
    <property type="match status" value="1"/>
</dbReference>
<keyword evidence="2 9" id="KW-0859">Xylose metabolism</keyword>
<name>A0A081BX81_VECG1</name>
<keyword evidence="6 9" id="KW-0067">ATP-binding</keyword>
<dbReference type="Proteomes" id="UP000030661">
    <property type="component" value="Unassembled WGS sequence"/>
</dbReference>
<dbReference type="NCBIfam" id="TIGR01312">
    <property type="entry name" value="XylB"/>
    <property type="match status" value="1"/>
</dbReference>
<keyword evidence="5 8" id="KW-0418">Kinase</keyword>
<dbReference type="GO" id="GO:0042732">
    <property type="term" value="P:D-xylose metabolic process"/>
    <property type="evidence" value="ECO:0007669"/>
    <property type="project" value="UniProtKB-KW"/>
</dbReference>
<dbReference type="AlphaFoldDB" id="A0A081BX81"/>
<evidence type="ECO:0000256" key="3">
    <source>
        <dbReference type="ARBA" id="ARBA00022679"/>
    </source>
</evidence>
<dbReference type="SUPFAM" id="SSF53067">
    <property type="entry name" value="Actin-like ATPase domain"/>
    <property type="match status" value="2"/>
</dbReference>
<dbReference type="PANTHER" id="PTHR43095:SF5">
    <property type="entry name" value="XYLULOSE KINASE"/>
    <property type="match status" value="1"/>
</dbReference>
<dbReference type="STRING" id="1499967.U27_03900"/>
<keyword evidence="3 8" id="KW-0808">Transferase</keyword>
<dbReference type="GO" id="GO:0004856">
    <property type="term" value="F:D-xylulokinase activity"/>
    <property type="evidence" value="ECO:0007669"/>
    <property type="project" value="UniProtKB-EC"/>
</dbReference>
<evidence type="ECO:0000313" key="12">
    <source>
        <dbReference type="EMBL" id="GAK56936.1"/>
    </source>
</evidence>
<dbReference type="GO" id="GO:0005524">
    <property type="term" value="F:ATP binding"/>
    <property type="evidence" value="ECO:0007669"/>
    <property type="project" value="UniProtKB-KW"/>
</dbReference>
<keyword evidence="4 9" id="KW-0547">Nucleotide-binding</keyword>
<evidence type="ECO:0000256" key="5">
    <source>
        <dbReference type="ARBA" id="ARBA00022777"/>
    </source>
</evidence>
<dbReference type="InterPro" id="IPR006000">
    <property type="entry name" value="Xylulokinase"/>
</dbReference>
<dbReference type="GO" id="GO:0005997">
    <property type="term" value="P:xylulose metabolic process"/>
    <property type="evidence" value="ECO:0007669"/>
    <property type="project" value="InterPro"/>
</dbReference>
<evidence type="ECO:0000256" key="4">
    <source>
        <dbReference type="ARBA" id="ARBA00022741"/>
    </source>
</evidence>
<feature type="domain" description="Carbohydrate kinase FGGY C-terminal" evidence="11">
    <location>
        <begin position="266"/>
        <end position="448"/>
    </location>
</feature>
<dbReference type="EMBL" id="DF820465">
    <property type="protein sequence ID" value="GAK56936.1"/>
    <property type="molecule type" value="Genomic_DNA"/>
</dbReference>
<dbReference type="InterPro" id="IPR018485">
    <property type="entry name" value="FGGY_C"/>
</dbReference>
<dbReference type="eggNOG" id="COG1070">
    <property type="taxonomic scope" value="Bacteria"/>
</dbReference>
<accession>A0A081BX81</accession>
<dbReference type="Gene3D" id="3.30.420.40">
    <property type="match status" value="2"/>
</dbReference>
<dbReference type="CDD" id="cd07808">
    <property type="entry name" value="ASKHA_NBD_FGGY_EcXK-like"/>
    <property type="match status" value="1"/>
</dbReference>
<dbReference type="HOGENOM" id="CLU_009281_3_0_0"/>
<gene>
    <name evidence="9" type="primary">xylB</name>
    <name evidence="12" type="ORF">U27_03900</name>
</gene>
<dbReference type="InterPro" id="IPR000577">
    <property type="entry name" value="Carb_kinase_FGGY"/>
</dbReference>
<evidence type="ECO:0000313" key="13">
    <source>
        <dbReference type="Proteomes" id="UP000030661"/>
    </source>
</evidence>
<dbReference type="PROSITE" id="PS00445">
    <property type="entry name" value="FGGY_KINASES_2"/>
    <property type="match status" value="1"/>
</dbReference>
<proteinExistence type="inferred from homology"/>
<evidence type="ECO:0000256" key="7">
    <source>
        <dbReference type="ARBA" id="ARBA00023277"/>
    </source>
</evidence>
<comment type="catalytic activity">
    <reaction evidence="9">
        <text>D-xylulose + ATP = D-xylulose 5-phosphate + ADP + H(+)</text>
        <dbReference type="Rhea" id="RHEA:10964"/>
        <dbReference type="ChEBI" id="CHEBI:15378"/>
        <dbReference type="ChEBI" id="CHEBI:17140"/>
        <dbReference type="ChEBI" id="CHEBI:30616"/>
        <dbReference type="ChEBI" id="CHEBI:57737"/>
        <dbReference type="ChEBI" id="CHEBI:456216"/>
        <dbReference type="EC" id="2.7.1.17"/>
    </reaction>
</comment>
<dbReference type="PIRSF" id="PIRSF000538">
    <property type="entry name" value="GlpK"/>
    <property type="match status" value="1"/>
</dbReference>
<evidence type="ECO:0000256" key="9">
    <source>
        <dbReference type="RuleBase" id="RU364073"/>
    </source>
</evidence>
<evidence type="ECO:0000256" key="8">
    <source>
        <dbReference type="RuleBase" id="RU003733"/>
    </source>
</evidence>
<evidence type="ECO:0000259" key="11">
    <source>
        <dbReference type="Pfam" id="PF02782"/>
    </source>
</evidence>
<dbReference type="InterPro" id="IPR018484">
    <property type="entry name" value="FGGY_N"/>
</dbReference>
<keyword evidence="13" id="KW-1185">Reference proteome</keyword>
<keyword evidence="7 9" id="KW-0119">Carbohydrate metabolism</keyword>
<dbReference type="InterPro" id="IPR043129">
    <property type="entry name" value="ATPase_NBD"/>
</dbReference>
<evidence type="ECO:0000256" key="2">
    <source>
        <dbReference type="ARBA" id="ARBA00022629"/>
    </source>
</evidence>
<protein>
    <recommendedName>
        <fullName evidence="9">Xylulose kinase</fullName>
        <shortName evidence="9">Xylulokinase</shortName>
        <ecNumber evidence="9">2.7.1.17</ecNumber>
    </recommendedName>
</protein>
<dbReference type="InterPro" id="IPR050406">
    <property type="entry name" value="FGGY_Carb_Kinase"/>
</dbReference>
<dbReference type="InterPro" id="IPR018483">
    <property type="entry name" value="Carb_kinase_FGGY_CS"/>
</dbReference>